<organism evidence="1">
    <name type="scientific">uncultured Caudovirales phage</name>
    <dbReference type="NCBI Taxonomy" id="2100421"/>
    <lineage>
        <taxon>Viruses</taxon>
        <taxon>Duplodnaviria</taxon>
        <taxon>Heunggongvirae</taxon>
        <taxon>Uroviricota</taxon>
        <taxon>Caudoviricetes</taxon>
        <taxon>Peduoviridae</taxon>
        <taxon>Maltschvirus</taxon>
        <taxon>Maltschvirus maltsch</taxon>
    </lineage>
</organism>
<proteinExistence type="predicted"/>
<reference evidence="1" key="1">
    <citation type="submission" date="2020-04" db="EMBL/GenBank/DDBJ databases">
        <authorList>
            <person name="Chiriac C."/>
            <person name="Salcher M."/>
            <person name="Ghai R."/>
            <person name="Kavagutti S V."/>
        </authorList>
    </citation>
    <scope>NUCLEOTIDE SEQUENCE</scope>
</reference>
<sequence length="48" mass="5494">MKVVTSHISVTNNVTAETVTTYTFEVLSHKITKNIAISLFIILYYLYI</sequence>
<name>A0A6J5L9H0_9CAUD</name>
<dbReference type="EMBL" id="LR796245">
    <property type="protein sequence ID" value="CAB4131164.1"/>
    <property type="molecule type" value="Genomic_DNA"/>
</dbReference>
<evidence type="ECO:0000313" key="1">
    <source>
        <dbReference type="EMBL" id="CAB4131164.1"/>
    </source>
</evidence>
<protein>
    <submittedName>
        <fullName evidence="1">Uncharacterized protein</fullName>
    </submittedName>
</protein>
<accession>A0A6J5L9H0</accession>
<gene>
    <name evidence="1" type="ORF">UFOVP129_55</name>
</gene>